<dbReference type="GeneID" id="33321580"/>
<dbReference type="EMBL" id="LN999010">
    <property type="protein sequence ID" value="CUX78848.1"/>
    <property type="molecule type" value="Genomic_DNA"/>
</dbReference>
<sequence>MVGLREVLDTENGIIIITGNPRWLLKYFIDRLSEKGMVSMETLTIHPKFPERVITGEVFSMDTRYKVIFSVIEGKRADILKKVLDNKDRAVVIDYENMYMFTQALKSKLGKEARYLLAYKMETVGFERLTVAKLDRGKIIEKNDYVRKRS</sequence>
<protein>
    <submittedName>
        <fullName evidence="2">Uncharacterized protein</fullName>
    </submittedName>
</protein>
<dbReference type="STRING" id="54262.CHITON_2069"/>
<keyword evidence="4" id="KW-1185">Reference proteome</keyword>
<dbReference type="Proteomes" id="UP000093069">
    <property type="component" value="Chromosome I"/>
</dbReference>
<evidence type="ECO:0000313" key="2">
    <source>
        <dbReference type="EMBL" id="CUX78848.1"/>
    </source>
</evidence>
<organism evidence="2 3">
    <name type="scientific">Thermococcus chitonophagus</name>
    <dbReference type="NCBI Taxonomy" id="54262"/>
    <lineage>
        <taxon>Archaea</taxon>
        <taxon>Methanobacteriati</taxon>
        <taxon>Methanobacteriota</taxon>
        <taxon>Thermococci</taxon>
        <taxon>Thermococcales</taxon>
        <taxon>Thermococcaceae</taxon>
        <taxon>Thermococcus</taxon>
    </lineage>
</organism>
<reference evidence="3" key="1">
    <citation type="submission" date="2016-01" db="EMBL/GenBank/DDBJ databases">
        <authorList>
            <person name="Vorgias C.E."/>
        </authorList>
    </citation>
    <scope>NUCLEOTIDE SEQUENCE [LARGE SCALE GENOMIC DNA]</scope>
</reference>
<proteinExistence type="predicted"/>
<reference evidence="2" key="2">
    <citation type="submission" date="2016-01" db="EMBL/GenBank/DDBJ databases">
        <authorList>
            <person name="McClelland M."/>
            <person name="Jain A."/>
            <person name="Saraogi P."/>
            <person name="Mendelson R."/>
            <person name="Westerman R."/>
            <person name="SanMiguel P."/>
            <person name="Csonka L."/>
        </authorList>
    </citation>
    <scope>NUCLEOTIDE SEQUENCE</scope>
    <source>
        <strain evidence="2">1</strain>
    </source>
</reference>
<dbReference type="Proteomes" id="UP000250189">
    <property type="component" value="Chromosome"/>
</dbReference>
<accession>A0A161K9X1</accession>
<evidence type="ECO:0000313" key="3">
    <source>
        <dbReference type="Proteomes" id="UP000093069"/>
    </source>
</evidence>
<evidence type="ECO:0000313" key="1">
    <source>
        <dbReference type="EMBL" id="ASJ16182.1"/>
    </source>
</evidence>
<name>A0A161K9X1_9EURY</name>
<dbReference type="KEGG" id="tch:CHITON_2069"/>
<evidence type="ECO:0000313" key="4">
    <source>
        <dbReference type="Proteomes" id="UP000250189"/>
    </source>
</evidence>
<dbReference type="OrthoDB" id="103563at2157"/>
<dbReference type="RefSeq" id="WP_068579178.1">
    <property type="nucleotide sequence ID" value="NZ_CP015193.1"/>
</dbReference>
<dbReference type="AlphaFoldDB" id="A0A161K9X1"/>
<dbReference type="EMBL" id="CP015193">
    <property type="protein sequence ID" value="ASJ16182.1"/>
    <property type="molecule type" value="Genomic_DNA"/>
</dbReference>
<gene>
    <name evidence="1" type="ORF">A3L04_03350</name>
    <name evidence="2" type="ORF">CHITON_2069</name>
</gene>
<reference evidence="1 4" key="3">
    <citation type="submission" date="2016-04" db="EMBL/GenBank/DDBJ databases">
        <title>Complete genome sequence of Thermococcus chitonophagus type strain GC74.</title>
        <authorList>
            <person name="Oger P.M."/>
        </authorList>
    </citation>
    <scope>NUCLEOTIDE SEQUENCE [LARGE SCALE GENOMIC DNA]</scope>
    <source>
        <strain evidence="1 4">GC74</strain>
    </source>
</reference>